<dbReference type="Pfam" id="PF05742">
    <property type="entry name" value="TANGO2"/>
    <property type="match status" value="1"/>
</dbReference>
<dbReference type="ExpressionAtlas" id="A0A5S9VD60">
    <property type="expression patterns" value="baseline and differential"/>
</dbReference>
<dbReference type="PANTHER" id="PTHR17985">
    <property type="entry name" value="SER/THR-RICH PROTEIN T10 IN DGCR REGION"/>
    <property type="match status" value="1"/>
</dbReference>
<proteinExistence type="predicted"/>
<evidence type="ECO:0000313" key="2">
    <source>
        <dbReference type="Proteomes" id="UP000434276"/>
    </source>
</evidence>
<protein>
    <recommendedName>
        <fullName evidence="3">Transport/golgi organization-like protein (DUF833)</fullName>
    </recommendedName>
</protein>
<dbReference type="PANTHER" id="PTHR17985:SF8">
    <property type="entry name" value="TRANSPORT AND GOLGI ORGANIZATION PROTEIN 2 HOMOLOG"/>
    <property type="match status" value="1"/>
</dbReference>
<evidence type="ECO:0000313" key="1">
    <source>
        <dbReference type="EMBL" id="CAA0226332.1"/>
    </source>
</evidence>
<dbReference type="Proteomes" id="UP000434276">
    <property type="component" value="Unassembled WGS sequence"/>
</dbReference>
<evidence type="ECO:0008006" key="3">
    <source>
        <dbReference type="Google" id="ProtNLM"/>
    </source>
</evidence>
<dbReference type="EMBL" id="CACSHJ010000087">
    <property type="protein sequence ID" value="CAA0226332.1"/>
    <property type="molecule type" value="Genomic_DNA"/>
</dbReference>
<sequence>MGIVAFQWGEGENILTLLQNRENWQSRQTLLMNLYFVWVINRSIGKAAWEWDESQVLSGRCAETDGTWLGISIRGRVAFLVEAGPVNRDRIIGAECRTLDFLKSNLSPEDFADSLALDSGRNTGIAYHLIVADIVSNSMFYIYKPSLSEDGMVYTEPVGPGVHTLSSAGLDSEVGHRDLRLKRYFSERINRELPEPISGLAEEVMYDTVEAINGDPRSSIFVVDTLIENEHYGTRCTTALVVRRTMQVRFFERYRARFNDDWNVHDFRFII</sequence>
<dbReference type="AlphaFoldDB" id="A0A5S9VD60"/>
<name>A0A5S9VD60_ARATH</name>
<gene>
    <name evidence="1" type="ORF">C24_LOCUS2119</name>
</gene>
<reference evidence="1 2" key="1">
    <citation type="submission" date="2019-12" db="EMBL/GenBank/DDBJ databases">
        <authorList>
            <person name="Jiao W.-B."/>
            <person name="Schneeberger K."/>
        </authorList>
    </citation>
    <scope>NUCLEOTIDE SEQUENCE [LARGE SCALE GENOMIC DNA]</scope>
    <source>
        <strain evidence="2">cv. C24</strain>
    </source>
</reference>
<dbReference type="OrthoDB" id="191601at2759"/>
<dbReference type="InterPro" id="IPR008551">
    <property type="entry name" value="TANGO2"/>
</dbReference>
<accession>A0A5S9VD60</accession>
<organism evidence="1 2">
    <name type="scientific">Arabidopsis thaliana</name>
    <name type="common">Mouse-ear cress</name>
    <dbReference type="NCBI Taxonomy" id="3702"/>
    <lineage>
        <taxon>Eukaryota</taxon>
        <taxon>Viridiplantae</taxon>
        <taxon>Streptophyta</taxon>
        <taxon>Embryophyta</taxon>
        <taxon>Tracheophyta</taxon>
        <taxon>Spermatophyta</taxon>
        <taxon>Magnoliopsida</taxon>
        <taxon>eudicotyledons</taxon>
        <taxon>Gunneridae</taxon>
        <taxon>Pentapetalae</taxon>
        <taxon>rosids</taxon>
        <taxon>malvids</taxon>
        <taxon>Brassicales</taxon>
        <taxon>Brassicaceae</taxon>
        <taxon>Camelineae</taxon>
        <taxon>Arabidopsis</taxon>
    </lineage>
</organism>